<feature type="transmembrane region" description="Helical" evidence="8">
    <location>
        <begin position="336"/>
        <end position="356"/>
    </location>
</feature>
<comment type="similarity">
    <text evidence="2 7">Belongs to the major facilitator superfamily. Sugar transporter (TC 2.A.1.1) family.</text>
</comment>
<dbReference type="GO" id="GO:0016020">
    <property type="term" value="C:membrane"/>
    <property type="evidence" value="ECO:0007669"/>
    <property type="project" value="UniProtKB-SubCell"/>
</dbReference>
<dbReference type="PANTHER" id="PTHR48020">
    <property type="entry name" value="PROTON MYO-INOSITOL COTRANSPORTER"/>
    <property type="match status" value="1"/>
</dbReference>
<dbReference type="InterPro" id="IPR050814">
    <property type="entry name" value="Myo-inositol_Transporter"/>
</dbReference>
<keyword evidence="5 8" id="KW-1133">Transmembrane helix</keyword>
<feature type="transmembrane region" description="Helical" evidence="8">
    <location>
        <begin position="187"/>
        <end position="209"/>
    </location>
</feature>
<dbReference type="InterPro" id="IPR036259">
    <property type="entry name" value="MFS_trans_sf"/>
</dbReference>
<keyword evidence="11" id="KW-1185">Reference proteome</keyword>
<dbReference type="SUPFAM" id="SSF103473">
    <property type="entry name" value="MFS general substrate transporter"/>
    <property type="match status" value="1"/>
</dbReference>
<evidence type="ECO:0000256" key="1">
    <source>
        <dbReference type="ARBA" id="ARBA00004141"/>
    </source>
</evidence>
<evidence type="ECO:0000256" key="3">
    <source>
        <dbReference type="ARBA" id="ARBA00022448"/>
    </source>
</evidence>
<dbReference type="Pfam" id="PF00083">
    <property type="entry name" value="Sugar_tr"/>
    <property type="match status" value="1"/>
</dbReference>
<feature type="transmembrane region" description="Helical" evidence="8">
    <location>
        <begin position="12"/>
        <end position="31"/>
    </location>
</feature>
<evidence type="ECO:0000256" key="6">
    <source>
        <dbReference type="ARBA" id="ARBA00023136"/>
    </source>
</evidence>
<dbReference type="PROSITE" id="PS00216">
    <property type="entry name" value="SUGAR_TRANSPORT_1"/>
    <property type="match status" value="2"/>
</dbReference>
<feature type="transmembrane region" description="Helical" evidence="8">
    <location>
        <begin position="269"/>
        <end position="292"/>
    </location>
</feature>
<protein>
    <submittedName>
        <fullName evidence="10">MFS transporter</fullName>
    </submittedName>
</protein>
<feature type="transmembrane region" description="Helical" evidence="8">
    <location>
        <begin position="307"/>
        <end position="329"/>
    </location>
</feature>
<dbReference type="InterPro" id="IPR005829">
    <property type="entry name" value="Sugar_transporter_CS"/>
</dbReference>
<keyword evidence="6 8" id="KW-0472">Membrane</keyword>
<dbReference type="EMBL" id="SNTZ01000002">
    <property type="protein sequence ID" value="THV60104.1"/>
    <property type="molecule type" value="Genomic_DNA"/>
</dbReference>
<feature type="transmembrane region" description="Helical" evidence="8">
    <location>
        <begin position="51"/>
        <end position="72"/>
    </location>
</feature>
<comment type="caution">
    <text evidence="10">The sequence shown here is derived from an EMBL/GenBank/DDBJ whole genome shotgun (WGS) entry which is preliminary data.</text>
</comment>
<evidence type="ECO:0000313" key="10">
    <source>
        <dbReference type="EMBL" id="THV60104.1"/>
    </source>
</evidence>
<evidence type="ECO:0000256" key="2">
    <source>
        <dbReference type="ARBA" id="ARBA00010992"/>
    </source>
</evidence>
<dbReference type="RefSeq" id="WP_136565688.1">
    <property type="nucleotide sequence ID" value="NZ_SNTZ01000002.1"/>
</dbReference>
<keyword evidence="4 8" id="KW-0812">Transmembrane</keyword>
<feature type="domain" description="Major facilitator superfamily (MFS) profile" evidence="9">
    <location>
        <begin position="18"/>
        <end position="457"/>
    </location>
</feature>
<sequence length="470" mass="51864">MNIDQIAKEGNLGYVVFISAVAALGGFLFGYDTAVISGTITMVTSQFELDSVLQGWYVSSALIGSIGGVLVAGYISDLIGRKKAMLISSIFFLVSAVGCALAMDMFQLVCYRICGGVGIGMISIISPMYISEIAFAKYRGAMVTLYQLAITLGFLAAYLVNFELLDFSESVGRLEGDMWNKLLVDEVWRGMLGMEAFPALIFLLMVFLLPESPRWLFFRGDEKKSAMVLGKIYRSSVKIQEEVNEMKVSLGEVDKGNWKLLLKPNFLKAILIGAAVAILGQFMGVNAVLYYGPTIFEQSGMSGGDALFYQVFVGGVNVLTTILALYIIDKVGRKKLVYFGVTGMIITLLLISGYFIKASDWGIPSHILLILFLAYVFFTAISISAVIFVLLSEMYPTKIRGLAMSIAGFSLWMGTFIVGQLTPWLLEVLSPQGTFVLFAIMCFPYMYIIWKLVPETTGKTLEEIEKFWEE</sequence>
<evidence type="ECO:0000256" key="8">
    <source>
        <dbReference type="SAM" id="Phobius"/>
    </source>
</evidence>
<dbReference type="Gene3D" id="1.20.1250.20">
    <property type="entry name" value="MFS general substrate transporter like domains"/>
    <property type="match status" value="1"/>
</dbReference>
<evidence type="ECO:0000256" key="4">
    <source>
        <dbReference type="ARBA" id="ARBA00022692"/>
    </source>
</evidence>
<comment type="subcellular location">
    <subcellularLocation>
        <location evidence="1">Membrane</location>
        <topology evidence="1">Multi-pass membrane protein</topology>
    </subcellularLocation>
</comment>
<proteinExistence type="inferred from homology"/>
<dbReference type="InterPro" id="IPR020846">
    <property type="entry name" value="MFS_dom"/>
</dbReference>
<dbReference type="OrthoDB" id="9783823at2"/>
<evidence type="ECO:0000256" key="5">
    <source>
        <dbReference type="ARBA" id="ARBA00022989"/>
    </source>
</evidence>
<dbReference type="NCBIfam" id="TIGR00879">
    <property type="entry name" value="SP"/>
    <property type="match status" value="1"/>
</dbReference>
<dbReference type="PROSITE" id="PS50850">
    <property type="entry name" value="MFS"/>
    <property type="match status" value="1"/>
</dbReference>
<organism evidence="10 11">
    <name type="scientific">Flagellimonas alvinocaridis</name>
    <dbReference type="NCBI Taxonomy" id="2530200"/>
    <lineage>
        <taxon>Bacteria</taxon>
        <taxon>Pseudomonadati</taxon>
        <taxon>Bacteroidota</taxon>
        <taxon>Flavobacteriia</taxon>
        <taxon>Flavobacteriales</taxon>
        <taxon>Flavobacteriaceae</taxon>
        <taxon>Flagellimonas</taxon>
    </lineage>
</organism>
<feature type="transmembrane region" description="Helical" evidence="8">
    <location>
        <begin position="142"/>
        <end position="160"/>
    </location>
</feature>
<evidence type="ECO:0000313" key="11">
    <source>
        <dbReference type="Proteomes" id="UP000310406"/>
    </source>
</evidence>
<gene>
    <name evidence="10" type="ORF">EZV76_05950</name>
</gene>
<evidence type="ECO:0000259" key="9">
    <source>
        <dbReference type="PROSITE" id="PS50850"/>
    </source>
</evidence>
<evidence type="ECO:0000256" key="7">
    <source>
        <dbReference type="RuleBase" id="RU003346"/>
    </source>
</evidence>
<accession>A0A4S8S0E7</accession>
<keyword evidence="3 7" id="KW-0813">Transport</keyword>
<feature type="transmembrane region" description="Helical" evidence="8">
    <location>
        <begin position="368"/>
        <end position="391"/>
    </location>
</feature>
<name>A0A4S8S0E7_9FLAO</name>
<reference evidence="10 11" key="1">
    <citation type="submission" date="2019-03" db="EMBL/GenBank/DDBJ databases">
        <title>Muricauda SCR12 sp.nov, a marine bacterium isolated from Pacific Ocean:the Okinawa trough.</title>
        <authorList>
            <person name="Liu L."/>
        </authorList>
    </citation>
    <scope>NUCLEOTIDE SEQUENCE [LARGE SCALE GENOMIC DNA]</scope>
    <source>
        <strain evidence="10 11">SCR12</strain>
    </source>
</reference>
<dbReference type="GO" id="GO:0022857">
    <property type="term" value="F:transmembrane transporter activity"/>
    <property type="evidence" value="ECO:0007669"/>
    <property type="project" value="InterPro"/>
</dbReference>
<dbReference type="AlphaFoldDB" id="A0A4S8S0E7"/>
<dbReference type="PANTHER" id="PTHR48020:SF12">
    <property type="entry name" value="PROTON MYO-INOSITOL COTRANSPORTER"/>
    <property type="match status" value="1"/>
</dbReference>
<feature type="transmembrane region" description="Helical" evidence="8">
    <location>
        <begin position="84"/>
        <end position="103"/>
    </location>
</feature>
<dbReference type="PRINTS" id="PR00171">
    <property type="entry name" value="SUGRTRNSPORT"/>
</dbReference>
<dbReference type="Proteomes" id="UP000310406">
    <property type="component" value="Unassembled WGS sequence"/>
</dbReference>
<feature type="transmembrane region" description="Helical" evidence="8">
    <location>
        <begin position="109"/>
        <end position="130"/>
    </location>
</feature>
<feature type="transmembrane region" description="Helical" evidence="8">
    <location>
        <begin position="403"/>
        <end position="426"/>
    </location>
</feature>
<feature type="transmembrane region" description="Helical" evidence="8">
    <location>
        <begin position="432"/>
        <end position="450"/>
    </location>
</feature>
<dbReference type="InterPro" id="IPR003663">
    <property type="entry name" value="Sugar/inositol_transpt"/>
</dbReference>
<dbReference type="InterPro" id="IPR005828">
    <property type="entry name" value="MFS_sugar_transport-like"/>
</dbReference>